<proteinExistence type="predicted"/>
<feature type="region of interest" description="Disordered" evidence="1">
    <location>
        <begin position="1"/>
        <end position="41"/>
    </location>
</feature>
<feature type="compositionally biased region" description="Basic and acidic residues" evidence="1">
    <location>
        <begin position="180"/>
        <end position="195"/>
    </location>
</feature>
<keyword evidence="3" id="KW-0496">Mitochondrion</keyword>
<reference evidence="3" key="1">
    <citation type="journal article" date="2015" name="Genome Biol. Evol.">
        <title>Organellar Genomes of White Spruce (Picea glauca): Assembly and Annotation.</title>
        <authorList>
            <person name="Jackman S.D."/>
            <person name="Warren R.L."/>
            <person name="Gibb E.A."/>
            <person name="Vandervalk B.P."/>
            <person name="Mohamadi H."/>
            <person name="Chu J."/>
            <person name="Raymond A."/>
            <person name="Pleasance S."/>
            <person name="Coope R."/>
            <person name="Wildung M.R."/>
            <person name="Ritland C.E."/>
            <person name="Bousquet J."/>
            <person name="Jones S.J."/>
            <person name="Bohlmann J."/>
            <person name="Birol I."/>
        </authorList>
    </citation>
    <scope>NUCLEOTIDE SEQUENCE [LARGE SCALE GENOMIC DNA]</scope>
    <source>
        <tissue evidence="3">Flushing bud</tissue>
    </source>
</reference>
<comment type="caution">
    <text evidence="3">The sequence shown here is derived from an EMBL/GenBank/DDBJ whole genome shotgun (WGS) entry which is preliminary data.</text>
</comment>
<dbReference type="EMBL" id="LKAM01000006">
    <property type="protein sequence ID" value="KUM48288.1"/>
    <property type="molecule type" value="Genomic_DNA"/>
</dbReference>
<protein>
    <recommendedName>
        <fullName evidence="2">G-patch domain-containing protein</fullName>
    </recommendedName>
</protein>
<geneLocation type="mitochondrion" evidence="3"/>
<feature type="domain" description="G-patch" evidence="2">
    <location>
        <begin position="73"/>
        <end position="119"/>
    </location>
</feature>
<sequence length="195" mass="21432">MVENDKTSYGEFSQDVEFSKIYDGEYDSEDDDEEEDETKEDVVPRLWMAQEEQAGQASQVTETPAVTKGESQIYPKGFPMIQSMGYSGQGGLGKDGKGLFEPIILEERPKNLGLGADPNTPTISKVELQSTFTSAQSTIEDFDKLMEHLGQGTTVEIPKVSNPPSPQQTLGIITVNGKENGTDEQKNKEAENQMS</sequence>
<dbReference type="InterPro" id="IPR000467">
    <property type="entry name" value="G_patch_dom"/>
</dbReference>
<feature type="region of interest" description="Disordered" evidence="1">
    <location>
        <begin position="155"/>
        <end position="195"/>
    </location>
</feature>
<dbReference type="Pfam" id="PF01585">
    <property type="entry name" value="G-patch"/>
    <property type="match status" value="1"/>
</dbReference>
<evidence type="ECO:0000313" key="3">
    <source>
        <dbReference type="EMBL" id="KUM48288.1"/>
    </source>
</evidence>
<dbReference type="GO" id="GO:0003676">
    <property type="term" value="F:nucleic acid binding"/>
    <property type="evidence" value="ECO:0007669"/>
    <property type="project" value="InterPro"/>
</dbReference>
<accession>A0A117NHF5</accession>
<dbReference type="SMART" id="SM00443">
    <property type="entry name" value="G_patch"/>
    <property type="match status" value="1"/>
</dbReference>
<name>A0A117NHF5_PICGL</name>
<dbReference type="GO" id="GO:0071008">
    <property type="term" value="C:U2-type post-mRNA release spliceosomal complex"/>
    <property type="evidence" value="ECO:0007669"/>
    <property type="project" value="TreeGrafter"/>
</dbReference>
<gene>
    <name evidence="3" type="ORF">ABT39_MTgene5288</name>
</gene>
<feature type="compositionally biased region" description="Acidic residues" evidence="1">
    <location>
        <begin position="24"/>
        <end position="39"/>
    </location>
</feature>
<dbReference type="PANTHER" id="PTHR23329">
    <property type="entry name" value="TUFTELIN-INTERACTING PROTEIN 11-RELATED"/>
    <property type="match status" value="1"/>
</dbReference>
<evidence type="ECO:0000259" key="2">
    <source>
        <dbReference type="PROSITE" id="PS50174"/>
    </source>
</evidence>
<dbReference type="PROSITE" id="PS50174">
    <property type="entry name" value="G_PATCH"/>
    <property type="match status" value="1"/>
</dbReference>
<dbReference type="AlphaFoldDB" id="A0A117NHF5"/>
<dbReference type="PANTHER" id="PTHR23329:SF1">
    <property type="entry name" value="TUFTELIN-INTERACTING PROTEIN 11"/>
    <property type="match status" value="1"/>
</dbReference>
<evidence type="ECO:0000256" key="1">
    <source>
        <dbReference type="SAM" id="MobiDB-lite"/>
    </source>
</evidence>
<organism evidence="3">
    <name type="scientific">Picea glauca</name>
    <name type="common">White spruce</name>
    <name type="synonym">Pinus glauca</name>
    <dbReference type="NCBI Taxonomy" id="3330"/>
    <lineage>
        <taxon>Eukaryota</taxon>
        <taxon>Viridiplantae</taxon>
        <taxon>Streptophyta</taxon>
        <taxon>Embryophyta</taxon>
        <taxon>Tracheophyta</taxon>
        <taxon>Spermatophyta</taxon>
        <taxon>Pinopsida</taxon>
        <taxon>Pinidae</taxon>
        <taxon>Conifers I</taxon>
        <taxon>Pinales</taxon>
        <taxon>Pinaceae</taxon>
        <taxon>Picea</taxon>
    </lineage>
</organism>
<dbReference type="GO" id="GO:0000390">
    <property type="term" value="P:spliceosomal complex disassembly"/>
    <property type="evidence" value="ECO:0007669"/>
    <property type="project" value="InterPro"/>
</dbReference>
<dbReference type="InterPro" id="IPR045211">
    <property type="entry name" value="TFP11/STIP/Ntr1"/>
</dbReference>